<dbReference type="Proteomes" id="UP000424527">
    <property type="component" value="Unassembled WGS sequence"/>
</dbReference>
<reference evidence="3 4" key="1">
    <citation type="submission" date="2019-07" db="EMBL/GenBank/DDBJ databases">
        <title>Chromosome genome assembly for large yellow croaker.</title>
        <authorList>
            <person name="Xiao S."/>
        </authorList>
    </citation>
    <scope>NUCLEOTIDE SEQUENCE [LARGE SCALE GENOMIC DNA]</scope>
    <source>
        <strain evidence="3">JMULYC20181020</strain>
        <tissue evidence="3">Muscle</tissue>
    </source>
</reference>
<gene>
    <name evidence="3" type="ORF">D5F01_LYC04716</name>
</gene>
<dbReference type="InterPro" id="IPR033305">
    <property type="entry name" value="Hydin-like"/>
</dbReference>
<evidence type="ECO:0000313" key="3">
    <source>
        <dbReference type="EMBL" id="KAE8295968.1"/>
    </source>
</evidence>
<dbReference type="PANTHER" id="PTHR23053">
    <property type="entry name" value="DLEC1 DELETED IN LUNG AND ESOPHAGEAL CANCER 1"/>
    <property type="match status" value="1"/>
</dbReference>
<evidence type="ECO:0000256" key="1">
    <source>
        <dbReference type="SAM" id="MobiDB-lite"/>
    </source>
</evidence>
<comment type="caution">
    <text evidence="3">The sequence shown here is derived from an EMBL/GenBank/DDBJ whole genome shotgun (WGS) entry which is preliminary data.</text>
</comment>
<dbReference type="Pfam" id="PF17213">
    <property type="entry name" value="Hydin_ADK"/>
    <property type="match status" value="2"/>
</dbReference>
<feature type="compositionally biased region" description="Basic and acidic residues" evidence="1">
    <location>
        <begin position="202"/>
        <end position="220"/>
    </location>
</feature>
<feature type="compositionally biased region" description="Polar residues" evidence="1">
    <location>
        <begin position="566"/>
        <end position="585"/>
    </location>
</feature>
<evidence type="ECO:0000259" key="2">
    <source>
        <dbReference type="Pfam" id="PF17213"/>
    </source>
</evidence>
<dbReference type="AlphaFoldDB" id="A0A6G0IWR8"/>
<dbReference type="PANTHER" id="PTHR23053:SF0">
    <property type="entry name" value="HYDROCEPHALUS-INDUCING PROTEIN HOMOLOG"/>
    <property type="match status" value="1"/>
</dbReference>
<dbReference type="GO" id="GO:1904158">
    <property type="term" value="P:axonemal central apparatus assembly"/>
    <property type="evidence" value="ECO:0007669"/>
    <property type="project" value="TreeGrafter"/>
</dbReference>
<feature type="compositionally biased region" description="Basic and acidic residues" evidence="1">
    <location>
        <begin position="372"/>
        <end position="382"/>
    </location>
</feature>
<name>A0A6G0IWR8_LARCR</name>
<sequence length="989" mass="111138">MGDISVVMTIQVTGGPVVQVRLCAVLTVPAVTVSTDTLEFDNVQCGMCQMRTVQLVNHESVPCYWSIAEEVKPFKKVDKFLPLYERKKVLQERRPPPVVFEMIPSSGLLSPGERVNVQIKFSPAEEHVYSRQLVFYSLELDTQYLEEEKILRLMQGYDENNRLLLPPRVPGESLPQELLDYYTEHCSQLKNDAELKEDLDEKENGTDEEKRTNESEEEMHTTSVKPAEQLVSEMTKEGSSERLGQLEMTPVSRAIARHMCIDLSPEGLAARNRRGIAIIVYGAPLIDKGSTAAALARHYSGACLSVDAVVTDVLMNGTSPVSLTARQIFDSAAAQYAERIAEQATEEITDLGPAADLKASDPAPKSNPAPHHNVEELPKPSKDSCSTNNSKEAPQQSESGGDVTSLRNLLPEQLLVDILAERLQLKDCYRGIVIGSLESVYTQSVASTLQVVLKALNNRKHIYVVNLSDSYAALKARERAQRETEEALEKEKAEREEKWLQELDDEEYDALPEEEKERIVHWHREKLRQKKLRLREEELKKKSKKAGKSSLDSKELLRKRSLLEGKQSSEALNRQRTSPCNTSKESLADVREQQNSNEVHHGKQSEQIPALHAGSPQPIEKLEREKSTVDELQSQFSVYEQSQEQVEHILRHWDRAQGSLLVPLPSEEGSEEVVMEKQTPPVGKRSKKANSKILSPMPSATAVPVEAGKSGDEVSLQYVIPHLVLNVTSKDYPSATEMLKGSILPPLDDVLDNLGLGPSGPPIPPPTTFSIVPFPKNREQSKSQLSCDCFTFLVPSGQDEDEEKKDSGENLQASVGKEGAAVTPSKTRSKSSRESAVTKEQEKKSRESQRTKKRTLLRVSSTSDCSKSTQDQHQETLELIRKQSLTKFRWVIPANDEVVLRIWFYTDSPGKFEQTFSFELLGTQRQYQLLCRGVCTYPSICKDYRTLFALSKRAPRMEEGIQKTYLIKPGCFEFRTVTLWQEQRQIQGK</sequence>
<feature type="domain" description="Hydin adenylate kinase-like" evidence="2">
    <location>
        <begin position="277"/>
        <end position="351"/>
    </location>
</feature>
<feature type="compositionally biased region" description="Polar residues" evidence="1">
    <location>
        <begin position="858"/>
        <end position="869"/>
    </location>
</feature>
<dbReference type="InterPro" id="IPR033768">
    <property type="entry name" value="Hydin_ADK"/>
</dbReference>
<feature type="region of interest" description="Disordered" evidence="1">
    <location>
        <begin position="194"/>
        <end position="229"/>
    </location>
</feature>
<feature type="compositionally biased region" description="Basic and acidic residues" evidence="1">
    <location>
        <begin position="586"/>
        <end position="604"/>
    </location>
</feature>
<proteinExistence type="predicted"/>
<dbReference type="InterPro" id="IPR027417">
    <property type="entry name" value="P-loop_NTPase"/>
</dbReference>
<feature type="region of interest" description="Disordered" evidence="1">
    <location>
        <begin position="798"/>
        <end position="869"/>
    </location>
</feature>
<feature type="domain" description="Hydin adenylate kinase-like" evidence="2">
    <location>
        <begin position="398"/>
        <end position="437"/>
    </location>
</feature>
<protein>
    <submittedName>
        <fullName evidence="3">Hydrocephalus-inducing protein Hy-3</fullName>
    </submittedName>
</protein>
<dbReference type="InterPro" id="IPR013783">
    <property type="entry name" value="Ig-like_fold"/>
</dbReference>
<feature type="region of interest" description="Disordered" evidence="1">
    <location>
        <begin position="538"/>
        <end position="616"/>
    </location>
</feature>
<feature type="compositionally biased region" description="Polar residues" evidence="1">
    <location>
        <begin position="383"/>
        <end position="399"/>
    </location>
</feature>
<feature type="region of interest" description="Disordered" evidence="1">
    <location>
        <begin position="354"/>
        <end position="403"/>
    </location>
</feature>
<accession>A0A6G0IWR8</accession>
<organism evidence="3 4">
    <name type="scientific">Larimichthys crocea</name>
    <name type="common">Large yellow croaker</name>
    <name type="synonym">Pseudosciaena crocea</name>
    <dbReference type="NCBI Taxonomy" id="215358"/>
    <lineage>
        <taxon>Eukaryota</taxon>
        <taxon>Metazoa</taxon>
        <taxon>Chordata</taxon>
        <taxon>Craniata</taxon>
        <taxon>Vertebrata</taxon>
        <taxon>Euteleostomi</taxon>
        <taxon>Actinopterygii</taxon>
        <taxon>Neopterygii</taxon>
        <taxon>Teleostei</taxon>
        <taxon>Neoteleostei</taxon>
        <taxon>Acanthomorphata</taxon>
        <taxon>Eupercaria</taxon>
        <taxon>Sciaenidae</taxon>
        <taxon>Larimichthys</taxon>
    </lineage>
</organism>
<feature type="region of interest" description="Disordered" evidence="1">
    <location>
        <begin position="667"/>
        <end position="690"/>
    </location>
</feature>
<dbReference type="Gene3D" id="3.40.50.300">
    <property type="entry name" value="P-loop containing nucleotide triphosphate hydrolases"/>
    <property type="match status" value="1"/>
</dbReference>
<dbReference type="GO" id="GO:0005930">
    <property type="term" value="C:axoneme"/>
    <property type="evidence" value="ECO:0007669"/>
    <property type="project" value="TreeGrafter"/>
</dbReference>
<dbReference type="Gene3D" id="2.60.40.10">
    <property type="entry name" value="Immunoglobulins"/>
    <property type="match status" value="1"/>
</dbReference>
<dbReference type="EMBL" id="REGW02000005">
    <property type="protein sequence ID" value="KAE8295968.1"/>
    <property type="molecule type" value="Genomic_DNA"/>
</dbReference>
<feature type="region of interest" description="Disordered" evidence="1">
    <location>
        <begin position="755"/>
        <end position="774"/>
    </location>
</feature>
<keyword evidence="4" id="KW-1185">Reference proteome</keyword>
<feature type="compositionally biased region" description="Basic and acidic residues" evidence="1">
    <location>
        <begin position="831"/>
        <end position="850"/>
    </location>
</feature>
<dbReference type="GO" id="GO:0003341">
    <property type="term" value="P:cilium movement"/>
    <property type="evidence" value="ECO:0007669"/>
    <property type="project" value="TreeGrafter"/>
</dbReference>
<evidence type="ECO:0000313" key="4">
    <source>
        <dbReference type="Proteomes" id="UP000424527"/>
    </source>
</evidence>
<feature type="compositionally biased region" description="Basic and acidic residues" evidence="1">
    <location>
        <begin position="551"/>
        <end position="563"/>
    </location>
</feature>